<evidence type="ECO:0000313" key="4">
    <source>
        <dbReference type="Proteomes" id="UP001495779"/>
    </source>
</evidence>
<evidence type="ECO:0000259" key="1">
    <source>
        <dbReference type="PROSITE" id="PS51186"/>
    </source>
</evidence>
<dbReference type="GO" id="GO:0016747">
    <property type="term" value="F:acyltransferase activity, transferring groups other than amino-acyl groups"/>
    <property type="evidence" value="ECO:0007669"/>
    <property type="project" value="InterPro"/>
</dbReference>
<name>A0AAI9MWJ1_PROST</name>
<dbReference type="InterPro" id="IPR016181">
    <property type="entry name" value="Acyl_CoA_acyltransferase"/>
</dbReference>
<dbReference type="PANTHER" id="PTHR43792">
    <property type="entry name" value="GNAT FAMILY, PUTATIVE (AFU_ORTHOLOGUE AFUA_3G00765)-RELATED-RELATED"/>
    <property type="match status" value="1"/>
</dbReference>
<evidence type="ECO:0000313" key="3">
    <source>
        <dbReference type="EMBL" id="MER5076187.1"/>
    </source>
</evidence>
<dbReference type="Pfam" id="PF13302">
    <property type="entry name" value="Acetyltransf_3"/>
    <property type="match status" value="1"/>
</dbReference>
<dbReference type="EMBL" id="JAGSRH010000005">
    <property type="protein sequence ID" value="MER5076187.1"/>
    <property type="molecule type" value="Genomic_DNA"/>
</dbReference>
<dbReference type="PROSITE" id="PS51186">
    <property type="entry name" value="GNAT"/>
    <property type="match status" value="1"/>
</dbReference>
<dbReference type="RefSeq" id="WP_154622031.1">
    <property type="nucleotide sequence ID" value="NZ_CP095443.1"/>
</dbReference>
<gene>
    <name evidence="2" type="ORF">JRA39_002163</name>
    <name evidence="3" type="ORF">KDV35_04810</name>
</gene>
<sequence length="172" mass="19686">MFDTSITFKLRKLTLEDKEFFFQLYTNLDVLRFVSNPKTEKDILAAFESRLPEWNLSSEHWLCLVIEDTQTYQAMGLIGICLSLEQQQYVGEIGYLIDPTFAGKGIATQALKMLLASPEYAQIRSFIAIVTEGNVASEKVLLKNGFFKQKVITENYEINGVIYDDICYALNR</sequence>
<protein>
    <submittedName>
        <fullName evidence="2">GNAT family N-acetyltransferase</fullName>
    </submittedName>
</protein>
<dbReference type="InterPro" id="IPR000182">
    <property type="entry name" value="GNAT_dom"/>
</dbReference>
<dbReference type="Proteomes" id="UP001495779">
    <property type="component" value="Unassembled WGS sequence"/>
</dbReference>
<proteinExistence type="predicted"/>
<dbReference type="EMBL" id="AAZDVE040000014">
    <property type="protein sequence ID" value="EMP9433108.1"/>
    <property type="molecule type" value="Genomic_DNA"/>
</dbReference>
<dbReference type="PANTHER" id="PTHR43792:SF1">
    <property type="entry name" value="N-ACETYLTRANSFERASE DOMAIN-CONTAINING PROTEIN"/>
    <property type="match status" value="1"/>
</dbReference>
<comment type="caution">
    <text evidence="2">The sequence shown here is derived from an EMBL/GenBank/DDBJ whole genome shotgun (WGS) entry which is preliminary data.</text>
</comment>
<reference evidence="2" key="2">
    <citation type="submission" date="2024-02" db="EMBL/GenBank/DDBJ databases">
        <authorList>
            <consortium name="Clinical and Environmental Microbiology Branch: Whole genome sequencing antimicrobial resistance pathogens in the healthcare setting"/>
        </authorList>
    </citation>
    <scope>NUCLEOTIDE SEQUENCE</scope>
    <source>
        <strain evidence="2">2020GO-00142</strain>
    </source>
</reference>
<accession>A0AAI9MWJ1</accession>
<dbReference type="Gene3D" id="3.40.630.30">
    <property type="match status" value="1"/>
</dbReference>
<reference evidence="3 4" key="1">
    <citation type="submission" date="2021-04" db="EMBL/GenBank/DDBJ databases">
        <title>Determining the burden of carbapenem-resistant Enterobacterales from a tertiary public heath setting in Bangladesh: a clinical, epidemiological, and molecular study.</title>
        <authorList>
            <person name="Farzana R."/>
            <person name="Walsh T.R."/>
        </authorList>
    </citation>
    <scope>NUCLEOTIDE SEQUENCE [LARGE SCALE GENOMIC DNA]</scope>
    <source>
        <strain evidence="4">dmpro_s316</strain>
        <strain evidence="3">Dmpro_s316</strain>
    </source>
</reference>
<evidence type="ECO:0000313" key="2">
    <source>
        <dbReference type="EMBL" id="EMP9433108.1"/>
    </source>
</evidence>
<organism evidence="2">
    <name type="scientific">Providencia stuartii</name>
    <dbReference type="NCBI Taxonomy" id="588"/>
    <lineage>
        <taxon>Bacteria</taxon>
        <taxon>Pseudomonadati</taxon>
        <taxon>Pseudomonadota</taxon>
        <taxon>Gammaproteobacteria</taxon>
        <taxon>Enterobacterales</taxon>
        <taxon>Morganellaceae</taxon>
        <taxon>Providencia</taxon>
    </lineage>
</organism>
<dbReference type="AlphaFoldDB" id="A0AAI9MWJ1"/>
<dbReference type="InterPro" id="IPR051531">
    <property type="entry name" value="N-acetyltransferase"/>
</dbReference>
<feature type="domain" description="N-acetyltransferase" evidence="1">
    <location>
        <begin position="8"/>
        <end position="172"/>
    </location>
</feature>
<dbReference type="SUPFAM" id="SSF55729">
    <property type="entry name" value="Acyl-CoA N-acyltransferases (Nat)"/>
    <property type="match status" value="1"/>
</dbReference>